<protein>
    <submittedName>
        <fullName evidence="1">Uncharacterized protein</fullName>
    </submittedName>
</protein>
<dbReference type="RefSeq" id="WP_153441629.1">
    <property type="nucleotide sequence ID" value="NZ_JACIGA010000018.1"/>
</dbReference>
<dbReference type="EMBL" id="WITC01000102">
    <property type="protein sequence ID" value="MQX17777.1"/>
    <property type="molecule type" value="Genomic_DNA"/>
</dbReference>
<evidence type="ECO:0000313" key="2">
    <source>
        <dbReference type="Proteomes" id="UP000439983"/>
    </source>
</evidence>
<keyword evidence="2" id="KW-1185">Reference proteome</keyword>
<dbReference type="Proteomes" id="UP000439983">
    <property type="component" value="Unassembled WGS sequence"/>
</dbReference>
<comment type="caution">
    <text evidence="1">The sequence shown here is derived from an EMBL/GenBank/DDBJ whole genome shotgun (WGS) entry which is preliminary data.</text>
</comment>
<evidence type="ECO:0000313" key="1">
    <source>
        <dbReference type="EMBL" id="MQX17777.1"/>
    </source>
</evidence>
<dbReference type="AlphaFoldDB" id="A0A6N7LJ17"/>
<reference evidence="1 2" key="1">
    <citation type="journal article" date="2013" name="Genome Biol.">
        <title>Comparative genomics of the core and accessory genomes of 48 Sinorhizobium strains comprising five genospecies.</title>
        <authorList>
            <person name="Sugawara M."/>
            <person name="Epstein B."/>
            <person name="Badgley B.D."/>
            <person name="Unno T."/>
            <person name="Xu L."/>
            <person name="Reese J."/>
            <person name="Gyaneshwar P."/>
            <person name="Denny R."/>
            <person name="Mudge J."/>
            <person name="Bharti A.K."/>
            <person name="Farmer A.D."/>
            <person name="May G.D."/>
            <person name="Woodward J.E."/>
            <person name="Medigue C."/>
            <person name="Vallenet D."/>
            <person name="Lajus A."/>
            <person name="Rouy Z."/>
            <person name="Martinez-Vaz B."/>
            <person name="Tiffin P."/>
            <person name="Young N.D."/>
            <person name="Sadowsky M.J."/>
        </authorList>
    </citation>
    <scope>NUCLEOTIDE SEQUENCE [LARGE SCALE GENOMIC DNA]</scope>
    <source>
        <strain evidence="1 2">USDA4894</strain>
    </source>
</reference>
<gene>
    <name evidence="1" type="ORF">GHK62_24400</name>
</gene>
<accession>A0A6N7LJ17</accession>
<name>A0A6N7LJ17_SINTE</name>
<sequence length="234" mass="24674">MNGRRSKHRISNDLDDPFAAPTAEERRVAAARVRNSVLELEALLAPLIEIERETRGADVDAGPGIGHNKPPGPIEDAGFPPGFFLSLGVDAETIANAVARTEDLLEGATTAPDVDDGAKPDDSNTVLARAMSYHAEALQENTKVVRANSELLRENSRKLHSFKKAGLLTAAGAAIGTVFNGALTKIGELLVEKGMALLEPLGPSALAYFDLVVTKIAQVVEAASGYVGTLPLPF</sequence>
<proteinExistence type="predicted"/>
<organism evidence="1 2">
    <name type="scientific">Sinorhizobium terangae</name>
    <dbReference type="NCBI Taxonomy" id="110322"/>
    <lineage>
        <taxon>Bacteria</taxon>
        <taxon>Pseudomonadati</taxon>
        <taxon>Pseudomonadota</taxon>
        <taxon>Alphaproteobacteria</taxon>
        <taxon>Hyphomicrobiales</taxon>
        <taxon>Rhizobiaceae</taxon>
        <taxon>Sinorhizobium/Ensifer group</taxon>
        <taxon>Sinorhizobium</taxon>
    </lineage>
</organism>